<dbReference type="Gene3D" id="1.25.40.390">
    <property type="match status" value="1"/>
</dbReference>
<dbReference type="PROSITE" id="PS51257">
    <property type="entry name" value="PROKAR_LIPOPROTEIN"/>
    <property type="match status" value="1"/>
</dbReference>
<evidence type="ECO:0000259" key="7">
    <source>
        <dbReference type="Pfam" id="PF14322"/>
    </source>
</evidence>
<protein>
    <submittedName>
        <fullName evidence="8">Starch-binding associating with outer membrane</fullName>
    </submittedName>
</protein>
<feature type="domain" description="RagB/SusD" evidence="6">
    <location>
        <begin position="342"/>
        <end position="481"/>
    </location>
</feature>
<comment type="subcellular location">
    <subcellularLocation>
        <location evidence="1">Cell outer membrane</location>
    </subcellularLocation>
</comment>
<dbReference type="SUPFAM" id="SSF48452">
    <property type="entry name" value="TPR-like"/>
    <property type="match status" value="1"/>
</dbReference>
<dbReference type="InterPro" id="IPR012944">
    <property type="entry name" value="SusD_RagB_dom"/>
</dbReference>
<dbReference type="OrthoDB" id="5694214at2"/>
<gene>
    <name evidence="8" type="ORF">SAMN05192574_105206</name>
</gene>
<dbReference type="Pfam" id="PF07980">
    <property type="entry name" value="SusD_RagB"/>
    <property type="match status" value="1"/>
</dbReference>
<proteinExistence type="inferred from homology"/>
<evidence type="ECO:0000313" key="9">
    <source>
        <dbReference type="Proteomes" id="UP000198942"/>
    </source>
</evidence>
<keyword evidence="3" id="KW-0732">Signal</keyword>
<evidence type="ECO:0000256" key="3">
    <source>
        <dbReference type="ARBA" id="ARBA00022729"/>
    </source>
</evidence>
<comment type="similarity">
    <text evidence="2">Belongs to the SusD family.</text>
</comment>
<sequence>MKKILIVIMALSALSCKKALKEDPKGQVVGTQALGTVSGLNAALVGAYKPLSTTWVNGFTTAAAVAVCMGSDDLTTHPASNKADLREFDQYHVSNLNGRMLNIWNGCYKSIQGANNIINNYKTTSGDAASISQIVGEAYYLRALDYYWLIRLWGKIPLITSEVYDPEVLKVSTSAPAEVYKLIESDLLNAEKMMANKKLDAGRASKGAASALLADVYLTEGGWPINDNAKYALAAAKAKEVIDNKAAYGFDLVSDLSTLWQNTKTGAATSEEVFAIHNCGACNWFNANALYGSSAMPGEENGWDDYFTEIRFFNDFPAGIRKDVTFHTVIKKNDGTTIPWQSDAVKHPYFQKFRAPVEGSTDGSSGTVHMMRYAHVLLIYAEAAARTGNVNEEAYNSINAIRTRAGLAPLSGLSTTDFVNAVINERAWEFAGEFTRWFDITRLQMLPQIIAKRDPSENAPIGAPQYYLPIPAGDLQLDPNLGK</sequence>
<evidence type="ECO:0000256" key="2">
    <source>
        <dbReference type="ARBA" id="ARBA00006275"/>
    </source>
</evidence>
<name>A0A1H8LQP2_9SPHI</name>
<dbReference type="Proteomes" id="UP000198942">
    <property type="component" value="Unassembled WGS sequence"/>
</dbReference>
<dbReference type="RefSeq" id="WP_091212055.1">
    <property type="nucleotide sequence ID" value="NZ_FOCL01000005.1"/>
</dbReference>
<dbReference type="AlphaFoldDB" id="A0A1H8LQP2"/>
<dbReference type="InterPro" id="IPR011990">
    <property type="entry name" value="TPR-like_helical_dom_sf"/>
</dbReference>
<keyword evidence="5" id="KW-0998">Cell outer membrane</keyword>
<evidence type="ECO:0000256" key="5">
    <source>
        <dbReference type="ARBA" id="ARBA00023237"/>
    </source>
</evidence>
<keyword evidence="9" id="KW-1185">Reference proteome</keyword>
<feature type="domain" description="SusD-like N-terminal" evidence="7">
    <location>
        <begin position="81"/>
        <end position="218"/>
    </location>
</feature>
<evidence type="ECO:0000256" key="4">
    <source>
        <dbReference type="ARBA" id="ARBA00023136"/>
    </source>
</evidence>
<evidence type="ECO:0000259" key="6">
    <source>
        <dbReference type="Pfam" id="PF07980"/>
    </source>
</evidence>
<reference evidence="9" key="1">
    <citation type="submission" date="2016-10" db="EMBL/GenBank/DDBJ databases">
        <authorList>
            <person name="Varghese N."/>
            <person name="Submissions S."/>
        </authorList>
    </citation>
    <scope>NUCLEOTIDE SEQUENCE [LARGE SCALE GENOMIC DNA]</scope>
    <source>
        <strain evidence="9">Gh-48</strain>
    </source>
</reference>
<accession>A0A1H8LQP2</accession>
<keyword evidence="4" id="KW-0472">Membrane</keyword>
<dbReference type="Pfam" id="PF14322">
    <property type="entry name" value="SusD-like_3"/>
    <property type="match status" value="1"/>
</dbReference>
<dbReference type="GO" id="GO:0009279">
    <property type="term" value="C:cell outer membrane"/>
    <property type="evidence" value="ECO:0007669"/>
    <property type="project" value="UniProtKB-SubCell"/>
</dbReference>
<evidence type="ECO:0000313" key="8">
    <source>
        <dbReference type="EMBL" id="SEO07435.1"/>
    </source>
</evidence>
<organism evidence="8 9">
    <name type="scientific">Mucilaginibacter gossypiicola</name>
    <dbReference type="NCBI Taxonomy" id="551995"/>
    <lineage>
        <taxon>Bacteria</taxon>
        <taxon>Pseudomonadati</taxon>
        <taxon>Bacteroidota</taxon>
        <taxon>Sphingobacteriia</taxon>
        <taxon>Sphingobacteriales</taxon>
        <taxon>Sphingobacteriaceae</taxon>
        <taxon>Mucilaginibacter</taxon>
    </lineage>
</organism>
<evidence type="ECO:0000256" key="1">
    <source>
        <dbReference type="ARBA" id="ARBA00004442"/>
    </source>
</evidence>
<dbReference type="EMBL" id="FOCL01000005">
    <property type="protein sequence ID" value="SEO07435.1"/>
    <property type="molecule type" value="Genomic_DNA"/>
</dbReference>
<dbReference type="STRING" id="551995.SAMN05192574_105206"/>
<dbReference type="InterPro" id="IPR033985">
    <property type="entry name" value="SusD-like_N"/>
</dbReference>